<feature type="region of interest" description="Disordered" evidence="1">
    <location>
        <begin position="132"/>
        <end position="182"/>
    </location>
</feature>
<gene>
    <name evidence="4" type="ORF">ACFSR8_01705</name>
</gene>
<keyword evidence="2" id="KW-0732">Signal</keyword>
<dbReference type="InterPro" id="IPR011083">
    <property type="entry name" value="Phage_tail_collar_dom"/>
</dbReference>
<name>A0ABW5T7Y6_9FLAO</name>
<evidence type="ECO:0000256" key="1">
    <source>
        <dbReference type="SAM" id="MobiDB-lite"/>
    </source>
</evidence>
<feature type="chain" id="PRO_5046323150" evidence="2">
    <location>
        <begin position="24"/>
        <end position="203"/>
    </location>
</feature>
<dbReference type="InterPro" id="IPR037053">
    <property type="entry name" value="Phage_tail_collar_dom_sf"/>
</dbReference>
<reference evidence="5" key="1">
    <citation type="journal article" date="2019" name="Int. J. Syst. Evol. Microbiol.">
        <title>The Global Catalogue of Microorganisms (GCM) 10K type strain sequencing project: providing services to taxonomists for standard genome sequencing and annotation.</title>
        <authorList>
            <consortium name="The Broad Institute Genomics Platform"/>
            <consortium name="The Broad Institute Genome Sequencing Center for Infectious Disease"/>
            <person name="Wu L."/>
            <person name="Ma J."/>
        </authorList>
    </citation>
    <scope>NUCLEOTIDE SEQUENCE [LARGE SCALE GENOMIC DNA]</scope>
    <source>
        <strain evidence="5">KCTC 42398</strain>
    </source>
</reference>
<organism evidence="4 5">
    <name type="scientific">Hyunsoonleella rubra</name>
    <dbReference type="NCBI Taxonomy" id="1737062"/>
    <lineage>
        <taxon>Bacteria</taxon>
        <taxon>Pseudomonadati</taxon>
        <taxon>Bacteroidota</taxon>
        <taxon>Flavobacteriia</taxon>
        <taxon>Flavobacteriales</taxon>
        <taxon>Flavobacteriaceae</taxon>
    </lineage>
</organism>
<dbReference type="Gene3D" id="3.90.1340.10">
    <property type="entry name" value="Phage tail collar domain"/>
    <property type="match status" value="1"/>
</dbReference>
<comment type="caution">
    <text evidence="4">The sequence shown here is derived from an EMBL/GenBank/DDBJ whole genome shotgun (WGS) entry which is preliminary data.</text>
</comment>
<evidence type="ECO:0000313" key="5">
    <source>
        <dbReference type="Proteomes" id="UP001597476"/>
    </source>
</evidence>
<feature type="domain" description="Phage tail collar" evidence="3">
    <location>
        <begin position="29"/>
        <end position="84"/>
    </location>
</feature>
<dbReference type="EMBL" id="JBHULY010000005">
    <property type="protein sequence ID" value="MFD2724914.1"/>
    <property type="molecule type" value="Genomic_DNA"/>
</dbReference>
<dbReference type="Pfam" id="PF07484">
    <property type="entry name" value="Collar"/>
    <property type="match status" value="1"/>
</dbReference>
<feature type="signal peptide" evidence="2">
    <location>
        <begin position="1"/>
        <end position="23"/>
    </location>
</feature>
<accession>A0ABW5T7Y6</accession>
<proteinExistence type="predicted"/>
<protein>
    <submittedName>
        <fullName evidence="4">Phage tail protein</fullName>
    </submittedName>
</protein>
<keyword evidence="5" id="KW-1185">Reference proteome</keyword>
<evidence type="ECO:0000256" key="2">
    <source>
        <dbReference type="SAM" id="SignalP"/>
    </source>
</evidence>
<dbReference type="Proteomes" id="UP001597476">
    <property type="component" value="Unassembled WGS sequence"/>
</dbReference>
<evidence type="ECO:0000313" key="4">
    <source>
        <dbReference type="EMBL" id="MFD2724914.1"/>
    </source>
</evidence>
<sequence>MKKQLLLVCLVLASFLSTNNTEAQTPFIGEIRIFAGNFPPRGWAFCDGQTLPINQNTALFSILGTTYGGDGRTTFALPDLRGRAVIGEGNGPGLADRRLGSKTGQDNVTLTSNQIPSHNHPATTTSKVVLNGDAGASDDSSGQHIANQLGGFNEDATPGASLNGTTSTTTIDNAGSTQPHNNIQPSLGVHYIIALVGTFPSRS</sequence>
<evidence type="ECO:0000259" key="3">
    <source>
        <dbReference type="Pfam" id="PF07484"/>
    </source>
</evidence>
<feature type="compositionally biased region" description="Polar residues" evidence="1">
    <location>
        <begin position="160"/>
        <end position="182"/>
    </location>
</feature>
<dbReference type="SUPFAM" id="SSF88874">
    <property type="entry name" value="Receptor-binding domain of short tail fibre protein gp12"/>
    <property type="match status" value="1"/>
</dbReference>
<dbReference type="RefSeq" id="WP_380288415.1">
    <property type="nucleotide sequence ID" value="NZ_JBHULY010000005.1"/>
</dbReference>